<dbReference type="PROSITE" id="PS50110">
    <property type="entry name" value="RESPONSE_REGULATORY"/>
    <property type="match status" value="1"/>
</dbReference>
<dbReference type="RefSeq" id="WP_200354209.1">
    <property type="nucleotide sequence ID" value="NZ_JAENIL010000005.1"/>
</dbReference>
<evidence type="ECO:0000256" key="1">
    <source>
        <dbReference type="ARBA" id="ARBA00022553"/>
    </source>
</evidence>
<dbReference type="SUPFAM" id="SSF46894">
    <property type="entry name" value="C-terminal effector domain of the bipartite response regulators"/>
    <property type="match status" value="1"/>
</dbReference>
<sequence>MSRTIEVIIVEDNESFTKSLKRTLAFNSDMACTGSFNSVEDFLDTENEDTREPHIALLDIHLPGKSGLTLVPHLKENYPNTKILVLTQDDDYHTTLEAIRLGVSGYVLKNADLEDIERAIREVNDGGCVIDPQLSRLVLDALDSKEPSKDSTLSNRERQVLELLAMGLVKKEVADRLNLSYYTVSEYTDNIYKKLQSPNAAAAVATAIRKGLI</sequence>
<accession>A0A934VPY0</accession>
<evidence type="ECO:0000259" key="4">
    <source>
        <dbReference type="PROSITE" id="PS50043"/>
    </source>
</evidence>
<evidence type="ECO:0000256" key="2">
    <source>
        <dbReference type="ARBA" id="ARBA00023125"/>
    </source>
</evidence>
<dbReference type="SMART" id="SM00421">
    <property type="entry name" value="HTH_LUXR"/>
    <property type="match status" value="1"/>
</dbReference>
<dbReference type="GO" id="GO:0003677">
    <property type="term" value="F:DNA binding"/>
    <property type="evidence" value="ECO:0007669"/>
    <property type="project" value="UniProtKB-KW"/>
</dbReference>
<feature type="domain" description="HTH luxR-type" evidence="4">
    <location>
        <begin position="146"/>
        <end position="211"/>
    </location>
</feature>
<dbReference type="InterPro" id="IPR011006">
    <property type="entry name" value="CheY-like_superfamily"/>
</dbReference>
<dbReference type="CDD" id="cd06170">
    <property type="entry name" value="LuxR_C_like"/>
    <property type="match status" value="1"/>
</dbReference>
<organism evidence="6 7">
    <name type="scientific">Pelagicoccus mobilis</name>
    <dbReference type="NCBI Taxonomy" id="415221"/>
    <lineage>
        <taxon>Bacteria</taxon>
        <taxon>Pseudomonadati</taxon>
        <taxon>Verrucomicrobiota</taxon>
        <taxon>Opitutia</taxon>
        <taxon>Puniceicoccales</taxon>
        <taxon>Pelagicoccaceae</taxon>
        <taxon>Pelagicoccus</taxon>
    </lineage>
</organism>
<dbReference type="InterPro" id="IPR058245">
    <property type="entry name" value="NreC/VraR/RcsB-like_REC"/>
</dbReference>
<feature type="domain" description="Response regulatory" evidence="5">
    <location>
        <begin position="6"/>
        <end position="124"/>
    </location>
</feature>
<protein>
    <submittedName>
        <fullName evidence="6">Response regulator transcription factor</fullName>
    </submittedName>
</protein>
<dbReference type="InterPro" id="IPR000792">
    <property type="entry name" value="Tscrpt_reg_LuxR_C"/>
</dbReference>
<dbReference type="Pfam" id="PF00196">
    <property type="entry name" value="GerE"/>
    <property type="match status" value="1"/>
</dbReference>
<dbReference type="InterPro" id="IPR001789">
    <property type="entry name" value="Sig_transdc_resp-reg_receiver"/>
</dbReference>
<evidence type="ECO:0000259" key="5">
    <source>
        <dbReference type="PROSITE" id="PS50110"/>
    </source>
</evidence>
<comment type="caution">
    <text evidence="6">The sequence shown here is derived from an EMBL/GenBank/DDBJ whole genome shotgun (WGS) entry which is preliminary data.</text>
</comment>
<dbReference type="PANTHER" id="PTHR43214:SF42">
    <property type="entry name" value="TRANSCRIPTIONAL REGULATORY PROTEIN DESR"/>
    <property type="match status" value="1"/>
</dbReference>
<dbReference type="Proteomes" id="UP000617628">
    <property type="component" value="Unassembled WGS sequence"/>
</dbReference>
<evidence type="ECO:0000313" key="7">
    <source>
        <dbReference type="Proteomes" id="UP000617628"/>
    </source>
</evidence>
<evidence type="ECO:0000313" key="6">
    <source>
        <dbReference type="EMBL" id="MBK1875993.1"/>
    </source>
</evidence>
<dbReference type="GO" id="GO:0006355">
    <property type="term" value="P:regulation of DNA-templated transcription"/>
    <property type="evidence" value="ECO:0007669"/>
    <property type="project" value="InterPro"/>
</dbReference>
<dbReference type="EMBL" id="JAENIL010000005">
    <property type="protein sequence ID" value="MBK1875993.1"/>
    <property type="molecule type" value="Genomic_DNA"/>
</dbReference>
<dbReference type="PANTHER" id="PTHR43214">
    <property type="entry name" value="TWO-COMPONENT RESPONSE REGULATOR"/>
    <property type="match status" value="1"/>
</dbReference>
<reference evidence="6" key="1">
    <citation type="submission" date="2021-01" db="EMBL/GenBank/DDBJ databases">
        <title>Modified the classification status of verrucomicrobia.</title>
        <authorList>
            <person name="Feng X."/>
        </authorList>
    </citation>
    <scope>NUCLEOTIDE SEQUENCE</scope>
    <source>
        <strain evidence="6">KCTC 13126</strain>
    </source>
</reference>
<dbReference type="PRINTS" id="PR00038">
    <property type="entry name" value="HTHLUXR"/>
</dbReference>
<gene>
    <name evidence="6" type="ORF">JIN87_03875</name>
</gene>
<evidence type="ECO:0000256" key="3">
    <source>
        <dbReference type="PROSITE-ProRule" id="PRU00169"/>
    </source>
</evidence>
<proteinExistence type="predicted"/>
<dbReference type="SUPFAM" id="SSF52172">
    <property type="entry name" value="CheY-like"/>
    <property type="match status" value="1"/>
</dbReference>
<dbReference type="CDD" id="cd17535">
    <property type="entry name" value="REC_NarL-like"/>
    <property type="match status" value="1"/>
</dbReference>
<dbReference type="InterPro" id="IPR016032">
    <property type="entry name" value="Sig_transdc_resp-reg_C-effctor"/>
</dbReference>
<dbReference type="GO" id="GO:0000160">
    <property type="term" value="P:phosphorelay signal transduction system"/>
    <property type="evidence" value="ECO:0007669"/>
    <property type="project" value="InterPro"/>
</dbReference>
<dbReference type="AlphaFoldDB" id="A0A934VPY0"/>
<dbReference type="InterPro" id="IPR039420">
    <property type="entry name" value="WalR-like"/>
</dbReference>
<dbReference type="SMART" id="SM00448">
    <property type="entry name" value="REC"/>
    <property type="match status" value="1"/>
</dbReference>
<keyword evidence="7" id="KW-1185">Reference proteome</keyword>
<feature type="modified residue" description="4-aspartylphosphate" evidence="3">
    <location>
        <position position="59"/>
    </location>
</feature>
<dbReference type="PROSITE" id="PS50043">
    <property type="entry name" value="HTH_LUXR_2"/>
    <property type="match status" value="1"/>
</dbReference>
<keyword evidence="2" id="KW-0238">DNA-binding</keyword>
<dbReference type="Gene3D" id="3.40.50.2300">
    <property type="match status" value="1"/>
</dbReference>
<dbReference type="Pfam" id="PF00072">
    <property type="entry name" value="Response_reg"/>
    <property type="match status" value="1"/>
</dbReference>
<keyword evidence="1 3" id="KW-0597">Phosphoprotein</keyword>
<name>A0A934VPY0_9BACT</name>